<dbReference type="PRINTS" id="PR00070">
    <property type="entry name" value="DHFR"/>
</dbReference>
<dbReference type="STRING" id="1307839.L21SP5_03812"/>
<evidence type="ECO:0000256" key="2">
    <source>
        <dbReference type="ARBA" id="ARBA00009539"/>
    </source>
</evidence>
<evidence type="ECO:0000256" key="3">
    <source>
        <dbReference type="ARBA" id="ARBA00012856"/>
    </source>
</evidence>
<evidence type="ECO:0000259" key="9">
    <source>
        <dbReference type="PROSITE" id="PS51330"/>
    </source>
</evidence>
<comment type="similarity">
    <text evidence="2 8">Belongs to the dihydrofolate reductase family.</text>
</comment>
<proteinExistence type="inferred from homology"/>
<dbReference type="EMBL" id="CP013118">
    <property type="protein sequence ID" value="ALO17405.1"/>
    <property type="molecule type" value="Genomic_DNA"/>
</dbReference>
<accession>A0A0S2I5A8</accession>
<dbReference type="InterPro" id="IPR024072">
    <property type="entry name" value="DHFR-like_dom_sf"/>
</dbReference>
<dbReference type="Proteomes" id="UP000064893">
    <property type="component" value="Chromosome"/>
</dbReference>
<name>A0A0S2I5A8_9BACT</name>
<keyword evidence="4 8" id="KW-0554">One-carbon metabolism</keyword>
<evidence type="ECO:0000256" key="4">
    <source>
        <dbReference type="ARBA" id="ARBA00022563"/>
    </source>
</evidence>
<feature type="domain" description="DHFR" evidence="9">
    <location>
        <begin position="2"/>
        <end position="162"/>
    </location>
</feature>
<dbReference type="PANTHER" id="PTHR48069:SF3">
    <property type="entry name" value="DIHYDROFOLATE REDUCTASE"/>
    <property type="match status" value="1"/>
</dbReference>
<dbReference type="PROSITE" id="PS51330">
    <property type="entry name" value="DHFR_2"/>
    <property type="match status" value="1"/>
</dbReference>
<comment type="catalytic activity">
    <reaction evidence="8">
        <text>(6S)-5,6,7,8-tetrahydrofolate + NADP(+) = 7,8-dihydrofolate + NADPH + H(+)</text>
        <dbReference type="Rhea" id="RHEA:15009"/>
        <dbReference type="ChEBI" id="CHEBI:15378"/>
        <dbReference type="ChEBI" id="CHEBI:57451"/>
        <dbReference type="ChEBI" id="CHEBI:57453"/>
        <dbReference type="ChEBI" id="CHEBI:57783"/>
        <dbReference type="ChEBI" id="CHEBI:58349"/>
        <dbReference type="EC" id="1.5.1.3"/>
    </reaction>
</comment>
<dbReference type="PIRSF" id="PIRSF000194">
    <property type="entry name" value="DHFR"/>
    <property type="match status" value="1"/>
</dbReference>
<keyword evidence="5 8" id="KW-0521">NADP</keyword>
<evidence type="ECO:0000256" key="6">
    <source>
        <dbReference type="ARBA" id="ARBA00023002"/>
    </source>
</evidence>
<evidence type="ECO:0000256" key="1">
    <source>
        <dbReference type="ARBA" id="ARBA00004903"/>
    </source>
</evidence>
<keyword evidence="6 8" id="KW-0560">Oxidoreductase</keyword>
<organism evidence="10 11">
    <name type="scientific">Salinivirga cyanobacteriivorans</name>
    <dbReference type="NCBI Taxonomy" id="1307839"/>
    <lineage>
        <taxon>Bacteria</taxon>
        <taxon>Pseudomonadati</taxon>
        <taxon>Bacteroidota</taxon>
        <taxon>Bacteroidia</taxon>
        <taxon>Bacteroidales</taxon>
        <taxon>Salinivirgaceae</taxon>
        <taxon>Salinivirga</taxon>
    </lineage>
</organism>
<dbReference type="GO" id="GO:0006730">
    <property type="term" value="P:one-carbon metabolic process"/>
    <property type="evidence" value="ECO:0007669"/>
    <property type="project" value="UniProtKB-KW"/>
</dbReference>
<reference evidence="10 11" key="1">
    <citation type="submission" date="2015-11" db="EMBL/GenBank/DDBJ databases">
        <title>Description and complete genome sequence of a novel strain predominating in hypersaline microbial mats and representing a new family of the Bacteriodetes phylum.</title>
        <authorList>
            <person name="Spring S."/>
            <person name="Bunk B."/>
            <person name="Sproer C."/>
            <person name="Klenk H.-P."/>
        </authorList>
    </citation>
    <scope>NUCLEOTIDE SEQUENCE [LARGE SCALE GENOMIC DNA]</scope>
    <source>
        <strain evidence="10 11">L21-Spi-D4</strain>
    </source>
</reference>
<dbReference type="GO" id="GO:0050661">
    <property type="term" value="F:NADP binding"/>
    <property type="evidence" value="ECO:0007669"/>
    <property type="project" value="InterPro"/>
</dbReference>
<protein>
    <recommendedName>
        <fullName evidence="3 8">Dihydrofolate reductase</fullName>
        <ecNumber evidence="3 8">1.5.1.3</ecNumber>
    </recommendedName>
</protein>
<evidence type="ECO:0000313" key="11">
    <source>
        <dbReference type="Proteomes" id="UP000064893"/>
    </source>
</evidence>
<dbReference type="GO" id="GO:0005829">
    <property type="term" value="C:cytosol"/>
    <property type="evidence" value="ECO:0007669"/>
    <property type="project" value="TreeGrafter"/>
</dbReference>
<dbReference type="AlphaFoldDB" id="A0A0S2I5A8"/>
<comment type="function">
    <text evidence="7 8">Key enzyme in folate metabolism. Catalyzes an essential reaction for de novo glycine and purine synthesis, and for DNA precursor synthesis.</text>
</comment>
<dbReference type="KEGG" id="blq:L21SP5_03812"/>
<gene>
    <name evidence="10" type="primary">dfrA_2</name>
    <name evidence="10" type="ORF">L21SP5_03812</name>
</gene>
<dbReference type="PANTHER" id="PTHR48069">
    <property type="entry name" value="DIHYDROFOLATE REDUCTASE"/>
    <property type="match status" value="1"/>
</dbReference>
<dbReference type="OrthoDB" id="9804315at2"/>
<comment type="pathway">
    <text evidence="1 8">Cofactor biosynthesis; tetrahydrofolate biosynthesis; 5,6,7,8-tetrahydrofolate from 7,8-dihydrofolate: step 1/1.</text>
</comment>
<dbReference type="RefSeq" id="WP_057954676.1">
    <property type="nucleotide sequence ID" value="NZ_CP013118.1"/>
</dbReference>
<dbReference type="InterPro" id="IPR001796">
    <property type="entry name" value="DHFR_dom"/>
</dbReference>
<dbReference type="CDD" id="cd00209">
    <property type="entry name" value="DHFR"/>
    <property type="match status" value="1"/>
</dbReference>
<keyword evidence="11" id="KW-1185">Reference proteome</keyword>
<dbReference type="SUPFAM" id="SSF53597">
    <property type="entry name" value="Dihydrofolate reductase-like"/>
    <property type="match status" value="1"/>
</dbReference>
<dbReference type="Pfam" id="PF00186">
    <property type="entry name" value="DHFR_1"/>
    <property type="match status" value="1"/>
</dbReference>
<dbReference type="GO" id="GO:0046452">
    <property type="term" value="P:dihydrofolate metabolic process"/>
    <property type="evidence" value="ECO:0007669"/>
    <property type="project" value="TreeGrafter"/>
</dbReference>
<dbReference type="GO" id="GO:0004146">
    <property type="term" value="F:dihydrofolate reductase activity"/>
    <property type="evidence" value="ECO:0007669"/>
    <property type="project" value="UniProtKB-EC"/>
</dbReference>
<dbReference type="Gene3D" id="3.40.430.10">
    <property type="entry name" value="Dihydrofolate Reductase, subunit A"/>
    <property type="match status" value="1"/>
</dbReference>
<dbReference type="EC" id="1.5.1.3" evidence="3 8"/>
<evidence type="ECO:0000313" key="10">
    <source>
        <dbReference type="EMBL" id="ALO17405.1"/>
    </source>
</evidence>
<evidence type="ECO:0000256" key="5">
    <source>
        <dbReference type="ARBA" id="ARBA00022857"/>
    </source>
</evidence>
<dbReference type="UniPathway" id="UPA00077">
    <property type="reaction ID" value="UER00158"/>
</dbReference>
<dbReference type="GO" id="GO:0046655">
    <property type="term" value="P:folic acid metabolic process"/>
    <property type="evidence" value="ECO:0007669"/>
    <property type="project" value="TreeGrafter"/>
</dbReference>
<dbReference type="InterPro" id="IPR012259">
    <property type="entry name" value="DHFR"/>
</dbReference>
<evidence type="ECO:0000256" key="8">
    <source>
        <dbReference type="PIRNR" id="PIRNR000194"/>
    </source>
</evidence>
<evidence type="ECO:0000256" key="7">
    <source>
        <dbReference type="ARBA" id="ARBA00025067"/>
    </source>
</evidence>
<sequence>MKVSLIAAMSQNLVIGKNGEVPWNLPDDLKWLQERIEGHYLLMGRKTFEEPQQELKNNKTIVVTSKKNYNTQSAQVAHSIKEGIQKAETLDEKELMVVGGGKIYEAALPYADRLYLTQINAEIDGDTFFPSYNLNDWNIIYNHYHPKDSYHAFDFEFQILEKVKD</sequence>
<dbReference type="GO" id="GO:0046654">
    <property type="term" value="P:tetrahydrofolate biosynthetic process"/>
    <property type="evidence" value="ECO:0007669"/>
    <property type="project" value="UniProtKB-UniPathway"/>
</dbReference>